<reference evidence="1 2" key="1">
    <citation type="journal article" date="2020" name="Cell">
        <title>Large-Scale Comparative Analyses of Tick Genomes Elucidate Their Genetic Diversity and Vector Capacities.</title>
        <authorList>
            <consortium name="Tick Genome and Microbiome Consortium (TIGMIC)"/>
            <person name="Jia N."/>
            <person name="Wang J."/>
            <person name="Shi W."/>
            <person name="Du L."/>
            <person name="Sun Y."/>
            <person name="Zhan W."/>
            <person name="Jiang J.F."/>
            <person name="Wang Q."/>
            <person name="Zhang B."/>
            <person name="Ji P."/>
            <person name="Bell-Sakyi L."/>
            <person name="Cui X.M."/>
            <person name="Yuan T.T."/>
            <person name="Jiang B.G."/>
            <person name="Yang W.F."/>
            <person name="Lam T.T."/>
            <person name="Chang Q.C."/>
            <person name="Ding S.J."/>
            <person name="Wang X.J."/>
            <person name="Zhu J.G."/>
            <person name="Ruan X.D."/>
            <person name="Zhao L."/>
            <person name="Wei J.T."/>
            <person name="Ye R.Z."/>
            <person name="Que T.C."/>
            <person name="Du C.H."/>
            <person name="Zhou Y.H."/>
            <person name="Cheng J.X."/>
            <person name="Dai P.F."/>
            <person name="Guo W.B."/>
            <person name="Han X.H."/>
            <person name="Huang E.J."/>
            <person name="Li L.F."/>
            <person name="Wei W."/>
            <person name="Gao Y.C."/>
            <person name="Liu J.Z."/>
            <person name="Shao H.Z."/>
            <person name="Wang X."/>
            <person name="Wang C.C."/>
            <person name="Yang T.C."/>
            <person name="Huo Q.B."/>
            <person name="Li W."/>
            <person name="Chen H.Y."/>
            <person name="Chen S.E."/>
            <person name="Zhou L.G."/>
            <person name="Ni X.B."/>
            <person name="Tian J.H."/>
            <person name="Sheng Y."/>
            <person name="Liu T."/>
            <person name="Pan Y.S."/>
            <person name="Xia L.Y."/>
            <person name="Li J."/>
            <person name="Zhao F."/>
            <person name="Cao W.C."/>
        </authorList>
    </citation>
    <scope>NUCLEOTIDE SEQUENCE [LARGE SCALE GENOMIC DNA]</scope>
    <source>
        <strain evidence="1">Iper-2018</strain>
    </source>
</reference>
<proteinExistence type="predicted"/>
<comment type="caution">
    <text evidence="1">The sequence shown here is derived from an EMBL/GenBank/DDBJ whole genome shotgun (WGS) entry which is preliminary data.</text>
</comment>
<organism evidence="1 2">
    <name type="scientific">Ixodes persulcatus</name>
    <name type="common">Taiga tick</name>
    <dbReference type="NCBI Taxonomy" id="34615"/>
    <lineage>
        <taxon>Eukaryota</taxon>
        <taxon>Metazoa</taxon>
        <taxon>Ecdysozoa</taxon>
        <taxon>Arthropoda</taxon>
        <taxon>Chelicerata</taxon>
        <taxon>Arachnida</taxon>
        <taxon>Acari</taxon>
        <taxon>Parasitiformes</taxon>
        <taxon>Ixodida</taxon>
        <taxon>Ixodoidea</taxon>
        <taxon>Ixodidae</taxon>
        <taxon>Ixodinae</taxon>
        <taxon>Ixodes</taxon>
    </lineage>
</organism>
<dbReference type="Proteomes" id="UP000805193">
    <property type="component" value="Unassembled WGS sequence"/>
</dbReference>
<dbReference type="EMBL" id="JABSTQ010011433">
    <property type="protein sequence ID" value="KAG0411416.1"/>
    <property type="molecule type" value="Genomic_DNA"/>
</dbReference>
<protein>
    <submittedName>
        <fullName evidence="1">Uncharacterized protein</fullName>
    </submittedName>
</protein>
<name>A0AC60NW85_IXOPE</name>
<keyword evidence="2" id="KW-1185">Reference proteome</keyword>
<gene>
    <name evidence="1" type="ORF">HPB47_011453</name>
</gene>
<feature type="non-terminal residue" evidence="1">
    <location>
        <position position="1"/>
    </location>
</feature>
<sequence>AEDLNSLVGSAFRMAYARQLQQQQLQQHQQQQQQQRPQPHLQQPFQQGVLLRPLRSGSPSPAKTDSRSAPSLVGMAGGSRPEASPPDAYTKVWAKKVAGRTKHRDPVAEGFVELNVRALQQQSPRSPRASVHLRLERSTPAHREDDLWSPSSNEDNTASPTELNRRFADKPPPVKKLEDSWQQRGSDGTGTSNTASEKTSSLSDEAVSSTSFNSPSSNQDEASGYAGAGGDATECRYSTPSGRRSTPSSPAPKARGGGRAVVVMPPAPPERHDSLNLNEEEELREAPWFQAGIPREIALEVLGQEPVGSFMVRKSTSKPGCFALSLRVPRSLQPTGISHYLIMHTNRGYKIKGFTKEFGTLTSLITHHSVMPELLPCPLSLSRYNSAFRRHGSAEDLVDIDDDPDYTLLADFRKMMADAI</sequence>
<evidence type="ECO:0000313" key="2">
    <source>
        <dbReference type="Proteomes" id="UP000805193"/>
    </source>
</evidence>
<evidence type="ECO:0000313" key="1">
    <source>
        <dbReference type="EMBL" id="KAG0411416.1"/>
    </source>
</evidence>
<accession>A0AC60NW85</accession>